<dbReference type="InterPro" id="IPR016136">
    <property type="entry name" value="DNA_helicase_N/primase_C"/>
</dbReference>
<keyword evidence="17" id="KW-1185">Reference proteome</keyword>
<dbReference type="GO" id="GO:0003677">
    <property type="term" value="F:DNA binding"/>
    <property type="evidence" value="ECO:0007669"/>
    <property type="project" value="UniProtKB-KW"/>
</dbReference>
<dbReference type="FunFam" id="3.90.980.10:FF:000001">
    <property type="entry name" value="DNA primase"/>
    <property type="match status" value="1"/>
</dbReference>
<dbReference type="InterPro" id="IPR036977">
    <property type="entry name" value="DNA_primase_Znf_CHC2"/>
</dbReference>
<proteinExistence type="inferred from homology"/>
<dbReference type="NCBIfam" id="TIGR01391">
    <property type="entry name" value="dnaG"/>
    <property type="match status" value="1"/>
</dbReference>
<dbReference type="Gene3D" id="3.40.1360.10">
    <property type="match status" value="1"/>
</dbReference>
<evidence type="ECO:0000256" key="12">
    <source>
        <dbReference type="HAMAP-Rule" id="MF_00974"/>
    </source>
</evidence>
<organism evidence="16 17">
    <name type="scientific">Clostridium paraputrificum</name>
    <dbReference type="NCBI Taxonomy" id="29363"/>
    <lineage>
        <taxon>Bacteria</taxon>
        <taxon>Bacillati</taxon>
        <taxon>Bacillota</taxon>
        <taxon>Clostridia</taxon>
        <taxon>Eubacteriales</taxon>
        <taxon>Clostridiaceae</taxon>
        <taxon>Clostridium</taxon>
    </lineage>
</organism>
<keyword evidence="6 12" id="KW-0479">Metal-binding</keyword>
<evidence type="ECO:0000256" key="6">
    <source>
        <dbReference type="ARBA" id="ARBA00022723"/>
    </source>
</evidence>
<dbReference type="Pfam" id="PF01807">
    <property type="entry name" value="Zn_ribbon_DnaG"/>
    <property type="match status" value="1"/>
</dbReference>
<dbReference type="GO" id="GO:0005737">
    <property type="term" value="C:cytoplasm"/>
    <property type="evidence" value="ECO:0007669"/>
    <property type="project" value="TreeGrafter"/>
</dbReference>
<keyword evidence="11 12" id="KW-0804">Transcription</keyword>
<dbReference type="eggNOG" id="COG0358">
    <property type="taxonomic scope" value="Bacteria"/>
</dbReference>
<dbReference type="EC" id="2.7.7.101" evidence="12"/>
<dbReference type="CDD" id="cd03364">
    <property type="entry name" value="TOPRIM_DnaG_primases"/>
    <property type="match status" value="1"/>
</dbReference>
<evidence type="ECO:0000313" key="17">
    <source>
        <dbReference type="Proteomes" id="UP000092714"/>
    </source>
</evidence>
<dbReference type="InterPro" id="IPR030846">
    <property type="entry name" value="DnaG_bac"/>
</dbReference>
<evidence type="ECO:0000256" key="3">
    <source>
        <dbReference type="ARBA" id="ARBA00022679"/>
    </source>
</evidence>
<dbReference type="SMART" id="SM00493">
    <property type="entry name" value="TOPRIM"/>
    <property type="match status" value="1"/>
</dbReference>
<comment type="catalytic activity">
    <reaction evidence="12">
        <text>ssDNA + n NTP = ssDNA/pppN(pN)n-1 hybrid + (n-1) diphosphate.</text>
        <dbReference type="EC" id="2.7.7.101"/>
    </reaction>
</comment>
<dbReference type="PROSITE" id="PS50880">
    <property type="entry name" value="TOPRIM"/>
    <property type="match status" value="1"/>
</dbReference>
<dbReference type="Gene3D" id="1.10.860.10">
    <property type="entry name" value="DNAb Helicase, Chain A"/>
    <property type="match status" value="1"/>
</dbReference>
<keyword evidence="1 12" id="KW-0240">DNA-directed RNA polymerase</keyword>
<keyword evidence="8 12" id="KW-0862">Zinc</keyword>
<keyword evidence="9" id="KW-0460">Magnesium</keyword>
<keyword evidence="3 12" id="KW-0808">Transferase</keyword>
<comment type="cofactor">
    <cofactor evidence="12 13 14">
        <name>Zn(2+)</name>
        <dbReference type="ChEBI" id="CHEBI:29105"/>
    </cofactor>
    <text evidence="12 13 14">Binds 1 zinc ion per monomer.</text>
</comment>
<evidence type="ECO:0000256" key="4">
    <source>
        <dbReference type="ARBA" id="ARBA00022695"/>
    </source>
</evidence>
<evidence type="ECO:0000256" key="1">
    <source>
        <dbReference type="ARBA" id="ARBA00022478"/>
    </source>
</evidence>
<dbReference type="FunFam" id="3.40.1360.10:FF:000002">
    <property type="entry name" value="DNA primase"/>
    <property type="match status" value="1"/>
</dbReference>
<keyword evidence="10 12" id="KW-0238">DNA-binding</keyword>
<name>A0A1B8RTX6_9CLOT</name>
<dbReference type="GO" id="GO:0000428">
    <property type="term" value="C:DNA-directed RNA polymerase complex"/>
    <property type="evidence" value="ECO:0007669"/>
    <property type="project" value="UniProtKB-KW"/>
</dbReference>
<feature type="zinc finger region" description="CHC2-type" evidence="12 14">
    <location>
        <begin position="38"/>
        <end position="62"/>
    </location>
</feature>
<keyword evidence="4 12" id="KW-0548">Nucleotidyltransferase</keyword>
<dbReference type="HAMAP" id="MF_00974">
    <property type="entry name" value="DNA_primase_DnaG"/>
    <property type="match status" value="1"/>
</dbReference>
<dbReference type="InterPro" id="IPR050219">
    <property type="entry name" value="DnaG_primase"/>
</dbReference>
<keyword evidence="5 12" id="KW-0235">DNA replication</keyword>
<accession>A0A1B8RTX6</accession>
<dbReference type="SUPFAM" id="SSF57783">
    <property type="entry name" value="Zinc beta-ribbon"/>
    <property type="match status" value="1"/>
</dbReference>
<comment type="function">
    <text evidence="12 13">RNA polymerase that catalyzes the synthesis of short RNA molecules used as primers for DNA polymerase during DNA replication.</text>
</comment>
<keyword evidence="7 12" id="KW-0863">Zinc-finger</keyword>
<evidence type="ECO:0000256" key="9">
    <source>
        <dbReference type="ARBA" id="ARBA00022842"/>
    </source>
</evidence>
<dbReference type="PIRSF" id="PIRSF002811">
    <property type="entry name" value="DnaG"/>
    <property type="match status" value="1"/>
</dbReference>
<dbReference type="InterPro" id="IPR006295">
    <property type="entry name" value="DNA_primase_DnaG"/>
</dbReference>
<evidence type="ECO:0000256" key="14">
    <source>
        <dbReference type="PIRSR" id="PIRSR002811-1"/>
    </source>
</evidence>
<protein>
    <recommendedName>
        <fullName evidence="12 13">DNA primase</fullName>
        <ecNumber evidence="12">2.7.7.101</ecNumber>
    </recommendedName>
</protein>
<dbReference type="FunFam" id="3.90.580.10:FF:000001">
    <property type="entry name" value="DNA primase"/>
    <property type="match status" value="1"/>
</dbReference>
<comment type="caution">
    <text evidence="16">The sequence shown here is derived from an EMBL/GenBank/DDBJ whole genome shotgun (WGS) entry which is preliminary data.</text>
</comment>
<dbReference type="Pfam" id="PF10410">
    <property type="entry name" value="DnaB_bind"/>
    <property type="match status" value="1"/>
</dbReference>
<evidence type="ECO:0000259" key="15">
    <source>
        <dbReference type="PROSITE" id="PS50880"/>
    </source>
</evidence>
<dbReference type="InterPro" id="IPR013264">
    <property type="entry name" value="DNAG_N"/>
</dbReference>
<dbReference type="GO" id="GO:0008270">
    <property type="term" value="F:zinc ion binding"/>
    <property type="evidence" value="ECO:0007669"/>
    <property type="project" value="UniProtKB-UniRule"/>
</dbReference>
<evidence type="ECO:0000256" key="2">
    <source>
        <dbReference type="ARBA" id="ARBA00022515"/>
    </source>
</evidence>
<dbReference type="GO" id="GO:1990077">
    <property type="term" value="C:primosome complex"/>
    <property type="evidence" value="ECO:0007669"/>
    <property type="project" value="UniProtKB-KW"/>
</dbReference>
<feature type="domain" description="Toprim" evidence="15">
    <location>
        <begin position="254"/>
        <end position="335"/>
    </location>
</feature>
<evidence type="ECO:0000256" key="8">
    <source>
        <dbReference type="ARBA" id="ARBA00022833"/>
    </source>
</evidence>
<dbReference type="Proteomes" id="UP000092714">
    <property type="component" value="Unassembled WGS sequence"/>
</dbReference>
<gene>
    <name evidence="12" type="primary">dnaG</name>
    <name evidence="16" type="ORF">CP373A1_01485</name>
</gene>
<evidence type="ECO:0000256" key="5">
    <source>
        <dbReference type="ARBA" id="ARBA00022705"/>
    </source>
</evidence>
<evidence type="ECO:0000256" key="7">
    <source>
        <dbReference type="ARBA" id="ARBA00022771"/>
    </source>
</evidence>
<evidence type="ECO:0000256" key="13">
    <source>
        <dbReference type="PIRNR" id="PIRNR002811"/>
    </source>
</evidence>
<comment type="similarity">
    <text evidence="12 13">Belongs to the DnaG primase family.</text>
</comment>
<dbReference type="InterPro" id="IPR006171">
    <property type="entry name" value="TOPRIM_dom"/>
</dbReference>
<dbReference type="InterPro" id="IPR002694">
    <property type="entry name" value="Znf_CHC2"/>
</dbReference>
<dbReference type="EMBL" id="MAPZ01000009">
    <property type="protein sequence ID" value="OBY12293.1"/>
    <property type="molecule type" value="Genomic_DNA"/>
</dbReference>
<evidence type="ECO:0000256" key="10">
    <source>
        <dbReference type="ARBA" id="ARBA00023125"/>
    </source>
</evidence>
<dbReference type="GO" id="GO:0003899">
    <property type="term" value="F:DNA-directed RNA polymerase activity"/>
    <property type="evidence" value="ECO:0007669"/>
    <property type="project" value="UniProtKB-UniRule"/>
</dbReference>
<dbReference type="Pfam" id="PF08275">
    <property type="entry name" value="DNAG_N"/>
    <property type="match status" value="1"/>
</dbReference>
<dbReference type="InterPro" id="IPR037068">
    <property type="entry name" value="DNA_primase_core_N_sf"/>
</dbReference>
<dbReference type="PANTHER" id="PTHR30313">
    <property type="entry name" value="DNA PRIMASE"/>
    <property type="match status" value="1"/>
</dbReference>
<dbReference type="SUPFAM" id="SSF56731">
    <property type="entry name" value="DNA primase core"/>
    <property type="match status" value="1"/>
</dbReference>
<sequence length="598" mass="68578">MRISEELIERIRQENDIVDIVSETVRLKRSGRNYMGLCPFHNDHSPSFSVSQDKQIYKCFSCGEAGNVFTFVMKQKNLNFLEAAKYLAEKVNIPLDLGDGEPSKITKKKEVLYKANIEAGRFFFKNLSQDKKAKEYFLNRGIKESTIRKFGLGYSKDSWNSLIYHLRKMGLKEDALQEAGLVLKSEKKGTFYDRFRNRVMFPVFDIKGRVIGFGGRVLDDSKPKYLNSPETLVFQKGTNLYGLNFAIKEKMEDRYFIIVEGYMDCISLHQYGITNVVASLGTALTTNQARLLKRYADKVIISYDADVAGQTATLRGLEILRNAGFDVRVLTIPQGKDPDEFIRSNGKEAFLKLINSATPLIGYRLKRAEEGIDFKNEQSLIKYGERVTEILADLNPVEKDVYIKKISEDTGLKEQSLYDLLSMAQNRKEEPFMNKKEEIGTKLYVEPAYLKAERSLIKLMFKEGYYEEIVKQISSDDFNLGAHKKIFSLISKGKEEGAENILAYVESGCDDVESSKEFVKIKELRVLEASDERKLIRDYINRIKTFKLTSKIECLKKEQKDLEQKGKIEESIKLAIELNKLNEGLKREKGVIGHGERR</sequence>
<dbReference type="GO" id="GO:0006269">
    <property type="term" value="P:DNA replication, synthesis of primer"/>
    <property type="evidence" value="ECO:0007669"/>
    <property type="project" value="UniProtKB-UniRule"/>
</dbReference>
<reference evidence="16 17" key="1">
    <citation type="submission" date="2016-06" db="EMBL/GenBank/DDBJ databases">
        <authorList>
            <person name="Kjaerup R.B."/>
            <person name="Dalgaard T.S."/>
            <person name="Juul-Madsen H.R."/>
        </authorList>
    </citation>
    <scope>NUCLEOTIDE SEQUENCE [LARGE SCALE GENOMIC DNA]</scope>
    <source>
        <strain evidence="16 17">373-A1</strain>
    </source>
</reference>
<evidence type="ECO:0000313" key="16">
    <source>
        <dbReference type="EMBL" id="OBY12293.1"/>
    </source>
</evidence>
<dbReference type="Pfam" id="PF13155">
    <property type="entry name" value="Toprim_2"/>
    <property type="match status" value="1"/>
</dbReference>
<dbReference type="InterPro" id="IPR034151">
    <property type="entry name" value="TOPRIM_DnaG_bac"/>
</dbReference>
<evidence type="ECO:0000256" key="11">
    <source>
        <dbReference type="ARBA" id="ARBA00023163"/>
    </source>
</evidence>
<keyword evidence="2 12" id="KW-0639">Primosome</keyword>
<comment type="domain">
    <text evidence="12">Contains an N-terminal zinc-binding domain, a central core domain that contains the primase activity, and a C-terminal DnaB-binding domain.</text>
</comment>
<dbReference type="RefSeq" id="WP_065254226.1">
    <property type="nucleotide sequence ID" value="NZ_MAPZ01000009.1"/>
</dbReference>
<dbReference type="Gene3D" id="3.90.980.10">
    <property type="entry name" value="DNA primase, catalytic core, N-terminal domain"/>
    <property type="match status" value="1"/>
</dbReference>
<comment type="subunit">
    <text evidence="12">Monomer. Interacts with DnaB.</text>
</comment>
<dbReference type="InterPro" id="IPR019475">
    <property type="entry name" value="DNA_primase_DnaB-bd"/>
</dbReference>
<dbReference type="SMART" id="SM00400">
    <property type="entry name" value="ZnF_CHCC"/>
    <property type="match status" value="1"/>
</dbReference>
<dbReference type="PANTHER" id="PTHR30313:SF2">
    <property type="entry name" value="DNA PRIMASE"/>
    <property type="match status" value="1"/>
</dbReference>
<dbReference type="Gene3D" id="3.90.580.10">
    <property type="entry name" value="Zinc finger, CHC2-type domain"/>
    <property type="match status" value="1"/>
</dbReference>
<dbReference type="OrthoDB" id="9803773at2"/>
<dbReference type="AlphaFoldDB" id="A0A1B8RTX6"/>